<dbReference type="STRING" id="1795827.A7P95_10750"/>
<dbReference type="EMBL" id="LXSL01000032">
    <property type="protein sequence ID" value="OAM26169.1"/>
    <property type="molecule type" value="Genomic_DNA"/>
</dbReference>
<accession>A0A1A9RUN9</accession>
<proteinExistence type="predicted"/>
<name>A0A1A9RUN9_9NEIS</name>
<gene>
    <name evidence="1" type="ORF">A7P95_10750</name>
</gene>
<evidence type="ECO:0000313" key="1">
    <source>
        <dbReference type="EMBL" id="OAM26169.1"/>
    </source>
</evidence>
<keyword evidence="2" id="KW-1185">Reference proteome</keyword>
<protein>
    <submittedName>
        <fullName evidence="1">Uncharacterized protein</fullName>
    </submittedName>
</protein>
<evidence type="ECO:0000313" key="2">
    <source>
        <dbReference type="Proteomes" id="UP000077885"/>
    </source>
</evidence>
<comment type="caution">
    <text evidence="1">The sequence shown here is derived from an EMBL/GenBank/DDBJ whole genome shotgun (WGS) entry which is preliminary data.</text>
</comment>
<dbReference type="AlphaFoldDB" id="A0A1A9RUN9"/>
<organism evidence="1 2">
    <name type="scientific">Eikenella longinqua</name>
    <dbReference type="NCBI Taxonomy" id="1795827"/>
    <lineage>
        <taxon>Bacteria</taxon>
        <taxon>Pseudomonadati</taxon>
        <taxon>Pseudomonadota</taxon>
        <taxon>Betaproteobacteria</taxon>
        <taxon>Neisseriales</taxon>
        <taxon>Neisseriaceae</taxon>
        <taxon>Eikenella</taxon>
    </lineage>
</organism>
<reference evidence="2" key="1">
    <citation type="submission" date="2016-05" db="EMBL/GenBank/DDBJ databases">
        <title>Draft genome of Corynebacterium afermentans subsp. afermentans LCDC 88199T.</title>
        <authorList>
            <person name="Bernier A.-M."/>
            <person name="Bernard K."/>
        </authorList>
    </citation>
    <scope>NUCLEOTIDE SEQUENCE [LARGE SCALE GENOMIC DNA]</scope>
    <source>
        <strain evidence="2">NML02-A-017</strain>
    </source>
</reference>
<dbReference type="Proteomes" id="UP000077885">
    <property type="component" value="Unassembled WGS sequence"/>
</dbReference>
<sequence length="119" mass="13130">MADEYGIQMYDNNGNVLDTNLDSALVVEGVIILGNTTTGRIDLDILFPLREKFKGIFIMPVFHAFTVSADVEHSVEVYFDGASLCWVVSYQAASGLWSSVPHYGGAFAGRQFLYGYYNG</sequence>